<comment type="caution">
    <text evidence="18">The sequence shown here is derived from an EMBL/GenBank/DDBJ whole genome shotgun (WGS) entry which is preliminary data.</text>
</comment>
<feature type="disulfide bond" evidence="16">
    <location>
        <begin position="22"/>
        <end position="262"/>
    </location>
</feature>
<evidence type="ECO:0000256" key="16">
    <source>
        <dbReference type="PIRSR" id="PIRSR602157-2"/>
    </source>
</evidence>
<feature type="signal peptide" evidence="17">
    <location>
        <begin position="1"/>
        <end position="21"/>
    </location>
</feature>
<dbReference type="InterPro" id="IPR002157">
    <property type="entry name" value="Cbl-bd_prot"/>
</dbReference>
<keyword evidence="8" id="KW-0406">Ion transport</keyword>
<keyword evidence="7 17" id="KW-0732">Signal</keyword>
<evidence type="ECO:0000256" key="4">
    <source>
        <dbReference type="ARBA" id="ARBA00022448"/>
    </source>
</evidence>
<dbReference type="Pfam" id="PF01122">
    <property type="entry name" value="Cobalamin_bind"/>
    <property type="match status" value="1"/>
</dbReference>
<evidence type="ECO:0000256" key="5">
    <source>
        <dbReference type="ARBA" id="ARBA00022525"/>
    </source>
</evidence>
<feature type="binding site" evidence="15">
    <location>
        <position position="190"/>
    </location>
    <ligand>
        <name>cyanocob(III)alamin</name>
        <dbReference type="ChEBI" id="CHEBI:17439"/>
    </ligand>
</feature>
<dbReference type="Gene3D" id="1.50.10.20">
    <property type="match status" value="1"/>
</dbReference>
<evidence type="ECO:0000256" key="6">
    <source>
        <dbReference type="ARBA" id="ARBA00022723"/>
    </source>
</evidence>
<feature type="chain" id="PRO_5035310985" description="Transcobalamin-2" evidence="17">
    <location>
        <begin position="22"/>
        <end position="422"/>
    </location>
</feature>
<protein>
    <recommendedName>
        <fullName evidence="13">Transcobalamin-2</fullName>
    </recommendedName>
    <alternativeName>
        <fullName evidence="14">Transcobalamin II</fullName>
    </alternativeName>
</protein>
<evidence type="ECO:0000256" key="2">
    <source>
        <dbReference type="ARBA" id="ARBA00006449"/>
    </source>
</evidence>
<dbReference type="GO" id="GO:0031419">
    <property type="term" value="F:cobalamin binding"/>
    <property type="evidence" value="ECO:0007669"/>
    <property type="project" value="InterPro"/>
</dbReference>
<evidence type="ECO:0000256" key="13">
    <source>
        <dbReference type="ARBA" id="ARBA00040958"/>
    </source>
</evidence>
<dbReference type="OrthoDB" id="9440006at2759"/>
<gene>
    <name evidence="18" type="ORF">GDO78_007563</name>
</gene>
<evidence type="ECO:0000313" key="19">
    <source>
        <dbReference type="Proteomes" id="UP000770717"/>
    </source>
</evidence>
<keyword evidence="3" id="KW-0171">Cobalt transport</keyword>
<dbReference type="AlphaFoldDB" id="A0A8J6KDP3"/>
<sequence length="422" mass="47166">MAVNWQVLVILVQALIVPVRLCDIPEGNTHLVKSLNLKLLRTTLDTSNDANPSVYVGLRLSGDHNVEKEKEYFRKLKTSIEAISASRLGIKEGEPKTGLLALQLMAQKVSCDDKNPSVRNRLITHMKYHLHKEKENIALNGKPLSNYYQYSLGILAMCVNDKFVDRHVVNKLILAEEQNKFGHGGTVSIDTEAMAGIALLCVKRFNNYPRELVLHMKKSVKSIKDKIMASQNTEGELGNLYSTPLAVQFLSALGGRKDKDTCSKAITALMDGIKEGKFSNPMMMSQLMPVLFHKSYLDVANVECENINSPLLIPSSPTVHDLVVVGEEFYQIRLVVEGQNFNKLIEVPSRSSVLDILKTAQKQNSEFSFEIKDTLYGPYLTTVNKVAGYWQLLKGPNISLAQGIADYRPDDRETIILRLGSF</sequence>
<feature type="binding site" evidence="15">
    <location>
        <position position="400"/>
    </location>
    <ligand>
        <name>cyanocob(III)alamin</name>
        <dbReference type="ChEBI" id="CHEBI:17439"/>
    </ligand>
</feature>
<feature type="binding site" evidence="15">
    <location>
        <position position="286"/>
    </location>
    <ligand>
        <name>cyanocob(III)alamin</name>
        <dbReference type="ChEBI" id="CHEBI:17439"/>
    </ligand>
</feature>
<evidence type="ECO:0000256" key="11">
    <source>
        <dbReference type="ARBA" id="ARBA00037184"/>
    </source>
</evidence>
<dbReference type="InterPro" id="IPR051588">
    <property type="entry name" value="Cobalamin_Transport"/>
</dbReference>
<reference evidence="18" key="1">
    <citation type="thesis" date="2020" institute="ProQuest LLC" country="789 East Eisenhower Parkway, Ann Arbor, MI, USA">
        <title>Comparative Genomics and Chromosome Evolution.</title>
        <authorList>
            <person name="Mudd A.B."/>
        </authorList>
    </citation>
    <scope>NUCLEOTIDE SEQUENCE</scope>
    <source>
        <strain evidence="18">HN-11 Male</strain>
        <tissue evidence="18">Kidney and liver</tissue>
    </source>
</reference>
<evidence type="ECO:0000256" key="15">
    <source>
        <dbReference type="PIRSR" id="PIRSR602157-1"/>
    </source>
</evidence>
<keyword evidence="10 15" id="KW-0170">Cobalt</keyword>
<feature type="binding site" evidence="15">
    <location>
        <position position="239"/>
    </location>
    <ligand>
        <name>cyanocob(III)alamin</name>
        <dbReference type="ChEBI" id="CHEBI:17439"/>
    </ligand>
</feature>
<comment type="subunit">
    <text evidence="12">Interacts with CD320 (via LDL-receptor class A domains).</text>
</comment>
<keyword evidence="9 16" id="KW-1015">Disulfide bond</keyword>
<feature type="binding site" evidence="15">
    <location>
        <begin position="390"/>
        <end position="392"/>
    </location>
    <ligand>
        <name>cyanocob(III)alamin</name>
        <dbReference type="ChEBI" id="CHEBI:17439"/>
    </ligand>
</feature>
<comment type="function">
    <text evidence="11">Primary vitamin B12-binding and transport protein. Delivers cobalamin to cells.</text>
</comment>
<keyword evidence="6" id="KW-0479">Metal-binding</keyword>
<dbReference type="EMBL" id="WNTK01000003">
    <property type="protein sequence ID" value="KAG9487835.1"/>
    <property type="molecule type" value="Genomic_DNA"/>
</dbReference>
<evidence type="ECO:0000256" key="1">
    <source>
        <dbReference type="ARBA" id="ARBA00004613"/>
    </source>
</evidence>
<evidence type="ECO:0000256" key="9">
    <source>
        <dbReference type="ARBA" id="ARBA00023157"/>
    </source>
</evidence>
<feature type="binding site" evidence="15">
    <location>
        <begin position="379"/>
        <end position="380"/>
    </location>
    <ligand>
        <name>cyanocob(III)alamin</name>
        <dbReference type="ChEBI" id="CHEBI:17439"/>
    </ligand>
</feature>
<keyword evidence="4" id="KW-0813">Transport</keyword>
<evidence type="ECO:0000256" key="12">
    <source>
        <dbReference type="ARBA" id="ARBA00038518"/>
    </source>
</evidence>
<dbReference type="Gene3D" id="2.170.130.30">
    <property type="match status" value="1"/>
</dbReference>
<dbReference type="GO" id="GO:0015889">
    <property type="term" value="P:cobalamin transport"/>
    <property type="evidence" value="ECO:0007669"/>
    <property type="project" value="InterPro"/>
</dbReference>
<evidence type="ECO:0000256" key="7">
    <source>
        <dbReference type="ARBA" id="ARBA00022729"/>
    </source>
</evidence>
<keyword evidence="19" id="KW-1185">Reference proteome</keyword>
<evidence type="ECO:0000256" key="8">
    <source>
        <dbReference type="ARBA" id="ARBA00023065"/>
    </source>
</evidence>
<dbReference type="GO" id="GO:0005615">
    <property type="term" value="C:extracellular space"/>
    <property type="evidence" value="ECO:0007669"/>
    <property type="project" value="TreeGrafter"/>
</dbReference>
<evidence type="ECO:0000256" key="17">
    <source>
        <dbReference type="SAM" id="SignalP"/>
    </source>
</evidence>
<feature type="disulfide bond" evidence="16">
    <location>
        <begin position="158"/>
        <end position="201"/>
    </location>
</feature>
<dbReference type="PANTHER" id="PTHR10559">
    <property type="entry name" value="TRANSCOBALAMIN-1/GASTRIC INTRINSIC FACTOR"/>
    <property type="match status" value="1"/>
</dbReference>
<accession>A0A8J6KDP3</accession>
<evidence type="ECO:0000256" key="3">
    <source>
        <dbReference type="ARBA" id="ARBA00022426"/>
    </source>
</evidence>
<organism evidence="18 19">
    <name type="scientific">Eleutherodactylus coqui</name>
    <name type="common">Puerto Rican coqui</name>
    <dbReference type="NCBI Taxonomy" id="57060"/>
    <lineage>
        <taxon>Eukaryota</taxon>
        <taxon>Metazoa</taxon>
        <taxon>Chordata</taxon>
        <taxon>Craniata</taxon>
        <taxon>Vertebrata</taxon>
        <taxon>Euteleostomi</taxon>
        <taxon>Amphibia</taxon>
        <taxon>Batrachia</taxon>
        <taxon>Anura</taxon>
        <taxon>Neobatrachia</taxon>
        <taxon>Hyloidea</taxon>
        <taxon>Eleutherodactylidae</taxon>
        <taxon>Eleutherodactylinae</taxon>
        <taxon>Eleutherodactylus</taxon>
        <taxon>Eleutherodactylus</taxon>
    </lineage>
</organism>
<dbReference type="GO" id="GO:0046872">
    <property type="term" value="F:metal ion binding"/>
    <property type="evidence" value="ECO:0007669"/>
    <property type="project" value="UniProtKB-KW"/>
</dbReference>
<dbReference type="Proteomes" id="UP000770717">
    <property type="component" value="Unassembled WGS sequence"/>
</dbReference>
<dbReference type="GO" id="GO:0006824">
    <property type="term" value="P:cobalt ion transport"/>
    <property type="evidence" value="ECO:0007669"/>
    <property type="project" value="UniProtKB-KW"/>
</dbReference>
<proteinExistence type="inferred from homology"/>
<evidence type="ECO:0000256" key="14">
    <source>
        <dbReference type="ARBA" id="ARBA00041463"/>
    </source>
</evidence>
<keyword evidence="5" id="KW-0964">Secreted</keyword>
<comment type="similarity">
    <text evidence="2">Belongs to the eukaryotic cobalamin transport proteins family.</text>
</comment>
<feature type="binding site" evidence="15">
    <location>
        <begin position="145"/>
        <end position="149"/>
    </location>
    <ligand>
        <name>cyanocob(III)alamin</name>
        <dbReference type="ChEBI" id="CHEBI:17439"/>
    </ligand>
</feature>
<comment type="subcellular location">
    <subcellularLocation>
        <location evidence="1">Secreted</location>
    </subcellularLocation>
</comment>
<name>A0A8J6KDP3_ELECQ</name>
<evidence type="ECO:0000313" key="18">
    <source>
        <dbReference type="EMBL" id="KAG9487835.1"/>
    </source>
</evidence>
<evidence type="ECO:0000256" key="10">
    <source>
        <dbReference type="ARBA" id="ARBA00023285"/>
    </source>
</evidence>
<dbReference type="PANTHER" id="PTHR10559:SF14">
    <property type="entry name" value="TRANSCOBALAMIN-2"/>
    <property type="match status" value="1"/>
</dbReference>